<reference evidence="1 2" key="1">
    <citation type="submission" date="2017-03" db="EMBL/GenBank/DDBJ databases">
        <authorList>
            <person name="Afonso C.L."/>
            <person name="Miller P.J."/>
            <person name="Scott M.A."/>
            <person name="Spackman E."/>
            <person name="Goraichik I."/>
            <person name="Dimitrov K.M."/>
            <person name="Suarez D.L."/>
            <person name="Swayne D.E."/>
        </authorList>
    </citation>
    <scope>NUCLEOTIDE SEQUENCE [LARGE SCALE GENOMIC DNA]</scope>
    <source>
        <strain evidence="1">PRJEB14757</strain>
    </source>
</reference>
<evidence type="ECO:0000313" key="2">
    <source>
        <dbReference type="Proteomes" id="UP000191931"/>
    </source>
</evidence>
<dbReference type="AlphaFoldDB" id="A0A1W1HF01"/>
<dbReference type="Proteomes" id="UP000191931">
    <property type="component" value="Unassembled WGS sequence"/>
</dbReference>
<protein>
    <submittedName>
        <fullName evidence="1">Uncharacterized protein</fullName>
    </submittedName>
</protein>
<name>A0A1W1HF01_9BACT</name>
<keyword evidence="2" id="KW-1185">Reference proteome</keyword>
<accession>A0A1W1HF01</accession>
<gene>
    <name evidence="1" type="ORF">MTBBW1_2670011</name>
</gene>
<evidence type="ECO:0000313" key="1">
    <source>
        <dbReference type="EMBL" id="SLM31081.1"/>
    </source>
</evidence>
<dbReference type="EMBL" id="FWEV01000187">
    <property type="protein sequence ID" value="SLM31081.1"/>
    <property type="molecule type" value="Genomic_DNA"/>
</dbReference>
<proteinExistence type="predicted"/>
<organism evidence="1 2">
    <name type="scientific">Desulfamplus magnetovallimortis</name>
    <dbReference type="NCBI Taxonomy" id="1246637"/>
    <lineage>
        <taxon>Bacteria</taxon>
        <taxon>Pseudomonadati</taxon>
        <taxon>Thermodesulfobacteriota</taxon>
        <taxon>Desulfobacteria</taxon>
        <taxon>Desulfobacterales</taxon>
        <taxon>Desulfobacteraceae</taxon>
        <taxon>Desulfamplus</taxon>
    </lineage>
</organism>
<sequence>MHIIDFIDHINIQLNLIDYIVNYIRRLCVNKIIHISSIIDKSCFCYDTLQIEKDNPFDVQ</sequence>